<protein>
    <submittedName>
        <fullName evidence="2">Uncharacterized protein</fullName>
    </submittedName>
</protein>
<name>C1E2Q4_MICCC</name>
<reference evidence="2 3" key="1">
    <citation type="journal article" date="2009" name="Science">
        <title>Green evolution and dynamic adaptations revealed by genomes of the marine picoeukaryotes Micromonas.</title>
        <authorList>
            <person name="Worden A.Z."/>
            <person name="Lee J.H."/>
            <person name="Mock T."/>
            <person name="Rouze P."/>
            <person name="Simmons M.P."/>
            <person name="Aerts A.L."/>
            <person name="Allen A.E."/>
            <person name="Cuvelier M.L."/>
            <person name="Derelle E."/>
            <person name="Everett M.V."/>
            <person name="Foulon E."/>
            <person name="Grimwood J."/>
            <person name="Gundlach H."/>
            <person name="Henrissat B."/>
            <person name="Napoli C."/>
            <person name="McDonald S.M."/>
            <person name="Parker M.S."/>
            <person name="Rombauts S."/>
            <person name="Salamov A."/>
            <person name="Von Dassow P."/>
            <person name="Badger J.H."/>
            <person name="Coutinho P.M."/>
            <person name="Demir E."/>
            <person name="Dubchak I."/>
            <person name="Gentemann C."/>
            <person name="Eikrem W."/>
            <person name="Gready J.E."/>
            <person name="John U."/>
            <person name="Lanier W."/>
            <person name="Lindquist E.A."/>
            <person name="Lucas S."/>
            <person name="Mayer K.F."/>
            <person name="Moreau H."/>
            <person name="Not F."/>
            <person name="Otillar R."/>
            <person name="Panaud O."/>
            <person name="Pangilinan J."/>
            <person name="Paulsen I."/>
            <person name="Piegu B."/>
            <person name="Poliakov A."/>
            <person name="Robbens S."/>
            <person name="Schmutz J."/>
            <person name="Toulza E."/>
            <person name="Wyss T."/>
            <person name="Zelensky A."/>
            <person name="Zhou K."/>
            <person name="Armbrust E.V."/>
            <person name="Bhattacharya D."/>
            <person name="Goodenough U.W."/>
            <person name="Van de Peer Y."/>
            <person name="Grigoriev I.V."/>
        </authorList>
    </citation>
    <scope>NUCLEOTIDE SEQUENCE [LARGE SCALE GENOMIC DNA]</scope>
    <source>
        <strain evidence="3">RCC299 / NOUM17</strain>
    </source>
</reference>
<feature type="region of interest" description="Disordered" evidence="1">
    <location>
        <begin position="1"/>
        <end position="48"/>
    </location>
</feature>
<dbReference type="GeneID" id="8241890"/>
<dbReference type="KEGG" id="mis:MICPUN_57328"/>
<gene>
    <name evidence="2" type="ORF">MICPUN_57328</name>
</gene>
<dbReference type="AlphaFoldDB" id="C1E2Q4"/>
<dbReference type="InParanoid" id="C1E2Q4"/>
<proteinExistence type="predicted"/>
<evidence type="ECO:0000313" key="3">
    <source>
        <dbReference type="Proteomes" id="UP000002009"/>
    </source>
</evidence>
<organism evidence="2 3">
    <name type="scientific">Micromonas commoda (strain RCC299 / NOUM17 / CCMP2709)</name>
    <name type="common">Picoplanktonic green alga</name>
    <dbReference type="NCBI Taxonomy" id="296587"/>
    <lineage>
        <taxon>Eukaryota</taxon>
        <taxon>Viridiplantae</taxon>
        <taxon>Chlorophyta</taxon>
        <taxon>Mamiellophyceae</taxon>
        <taxon>Mamiellales</taxon>
        <taxon>Mamiellaceae</taxon>
        <taxon>Micromonas</taxon>
    </lineage>
</organism>
<dbReference type="EMBL" id="CP001324">
    <property type="protein sequence ID" value="ACO61957.1"/>
    <property type="molecule type" value="Genomic_DNA"/>
</dbReference>
<feature type="compositionally biased region" description="Polar residues" evidence="1">
    <location>
        <begin position="10"/>
        <end position="20"/>
    </location>
</feature>
<dbReference type="Proteomes" id="UP000002009">
    <property type="component" value="Chromosome 3"/>
</dbReference>
<evidence type="ECO:0000256" key="1">
    <source>
        <dbReference type="SAM" id="MobiDB-lite"/>
    </source>
</evidence>
<evidence type="ECO:0000313" key="2">
    <source>
        <dbReference type="EMBL" id="ACO61957.1"/>
    </source>
</evidence>
<keyword evidence="3" id="KW-1185">Reference proteome</keyword>
<dbReference type="RefSeq" id="XP_002500699.1">
    <property type="nucleotide sequence ID" value="XM_002500653.1"/>
</dbReference>
<accession>C1E2Q4</accession>
<feature type="compositionally biased region" description="Basic and acidic residues" evidence="1">
    <location>
        <begin position="38"/>
        <end position="48"/>
    </location>
</feature>
<sequence length="137" mass="14615">MAKAAKPTVRVNTTKRTIGETSRYAGARDASPSPHVARSRDSIHETDHRIAPPSFLHLRGVGRRAAAAGFLALILSTNAAPAEAETKRRAAVPEKKAFSPYSSGGSGFGKYKAPRAFLKDEKAEVLKAYGLETLPGQ</sequence>